<dbReference type="AlphaFoldDB" id="A0A835Z379"/>
<organism evidence="1 2">
    <name type="scientific">Tribonema minus</name>
    <dbReference type="NCBI Taxonomy" id="303371"/>
    <lineage>
        <taxon>Eukaryota</taxon>
        <taxon>Sar</taxon>
        <taxon>Stramenopiles</taxon>
        <taxon>Ochrophyta</taxon>
        <taxon>PX clade</taxon>
        <taxon>Xanthophyceae</taxon>
        <taxon>Tribonematales</taxon>
        <taxon>Tribonemataceae</taxon>
        <taxon>Tribonema</taxon>
    </lineage>
</organism>
<keyword evidence="2" id="KW-1185">Reference proteome</keyword>
<name>A0A835Z379_9STRA</name>
<protein>
    <recommendedName>
        <fullName evidence="3">Ankyrin repeat protein</fullName>
    </recommendedName>
</protein>
<proteinExistence type="predicted"/>
<dbReference type="InterPro" id="IPR036770">
    <property type="entry name" value="Ankyrin_rpt-contain_sf"/>
</dbReference>
<gene>
    <name evidence="1" type="ORF">JKP88DRAFT_313860</name>
</gene>
<evidence type="ECO:0008006" key="3">
    <source>
        <dbReference type="Google" id="ProtNLM"/>
    </source>
</evidence>
<comment type="caution">
    <text evidence="1">The sequence shown here is derived from an EMBL/GenBank/DDBJ whole genome shotgun (WGS) entry which is preliminary data.</text>
</comment>
<sequence>MAITLAEQRVASVEGVLQSASAAAEPLAQRPCNTITRGTSCPEARVLSTPHLCEHVLSYVGVGEWAFIAAISKTMKAAYRTEVAAAVTSATRLQYALASNLAESAKEDDMLLSYEVCVAAGATGDMRVIARAHEAGMPIDEDVLLGAASTADVGVLAELQRRLAEAGEDVSSNTWLEVGLAAVKGDPHACAETLSWLSQLARHQDTSLSECWTWPRWYVLALCCTAVKRGKIATLTWLLSKGAAVFGQRAFRADGTPAVLASAQDNAERELLLAAVLMTTGDLSGHVHTLLDQAVGYGRRAVVEHLCSLPGTPYKFTRYTLALAARRGHVPLLRWLRKRGAPVYVQMIARGAMHTKNALPVLEWLSGNRMLTERLLSGDLGVSLLLMALKSARLDAAAWLLHRGAQWKGDLGECAASRSLPAPAVVWAAEHNLPWGQWTAASCERIGRHGASALAKLHRLGAPCSCAKVAAAEGENS</sequence>
<evidence type="ECO:0000313" key="1">
    <source>
        <dbReference type="EMBL" id="KAG5184822.1"/>
    </source>
</evidence>
<reference evidence="1" key="1">
    <citation type="submission" date="2021-02" db="EMBL/GenBank/DDBJ databases">
        <title>First Annotated Genome of the Yellow-green Alga Tribonema minus.</title>
        <authorList>
            <person name="Mahan K.M."/>
        </authorList>
    </citation>
    <scope>NUCLEOTIDE SEQUENCE</scope>
    <source>
        <strain evidence="1">UTEX B ZZ1240</strain>
    </source>
</reference>
<dbReference type="Proteomes" id="UP000664859">
    <property type="component" value="Unassembled WGS sequence"/>
</dbReference>
<evidence type="ECO:0000313" key="2">
    <source>
        <dbReference type="Proteomes" id="UP000664859"/>
    </source>
</evidence>
<dbReference type="EMBL" id="JAFCMP010000149">
    <property type="protein sequence ID" value="KAG5184822.1"/>
    <property type="molecule type" value="Genomic_DNA"/>
</dbReference>
<accession>A0A835Z379</accession>
<dbReference type="Gene3D" id="1.25.40.20">
    <property type="entry name" value="Ankyrin repeat-containing domain"/>
    <property type="match status" value="1"/>
</dbReference>
<dbReference type="OrthoDB" id="194358at2759"/>
<dbReference type="SUPFAM" id="SSF48403">
    <property type="entry name" value="Ankyrin repeat"/>
    <property type="match status" value="1"/>
</dbReference>